<dbReference type="GO" id="GO:0006081">
    <property type="term" value="P:aldehyde metabolic process"/>
    <property type="evidence" value="ECO:0007669"/>
    <property type="project" value="InterPro"/>
</dbReference>
<organism evidence="3 4">
    <name type="scientific">Rattus norvegicus</name>
    <name type="common">Rat</name>
    <dbReference type="NCBI Taxonomy" id="10116"/>
    <lineage>
        <taxon>Eukaryota</taxon>
        <taxon>Metazoa</taxon>
        <taxon>Chordata</taxon>
        <taxon>Craniata</taxon>
        <taxon>Vertebrata</taxon>
        <taxon>Euteleostomi</taxon>
        <taxon>Mammalia</taxon>
        <taxon>Eutheria</taxon>
        <taxon>Euarchontoglires</taxon>
        <taxon>Glires</taxon>
        <taxon>Rodentia</taxon>
        <taxon>Myomorpha</taxon>
        <taxon>Muroidea</taxon>
        <taxon>Muridae</taxon>
        <taxon>Murinae</taxon>
        <taxon>Rattus</taxon>
    </lineage>
</organism>
<evidence type="ECO:0000256" key="1">
    <source>
        <dbReference type="ARBA" id="ARBA00023002"/>
    </source>
</evidence>
<sequence>MDSFEDKLQQLREAFNAGRTRSAEFRAAQLQGLSHFLRDNKQQLQEALAQDLHKVIKQVLARTSSGGFCGNDGFMHMTLSSLPFGGVGTSGMGRYHGKFSFDTFSNQRACLLRSPGMEKINDLRYPPYTSRNLRVLLVAMEKRCCSCTLL</sequence>
<dbReference type="PANTHER" id="PTHR43570:SF2">
    <property type="entry name" value="ALDEHYDE DEHYDROGENASE FAMILY 3 MEMBER B1"/>
    <property type="match status" value="1"/>
</dbReference>
<dbReference type="InterPro" id="IPR016161">
    <property type="entry name" value="Ald_DH/histidinol_DH"/>
</dbReference>
<protein>
    <submittedName>
        <fullName evidence="3">RCG47700, isoform CRA_c</fullName>
    </submittedName>
</protein>
<dbReference type="EMBL" id="CH473953">
    <property type="protein sequence ID" value="EDM12324.1"/>
    <property type="molecule type" value="Genomic_DNA"/>
</dbReference>
<dbReference type="Gene3D" id="3.40.605.10">
    <property type="entry name" value="Aldehyde Dehydrogenase, Chain A, domain 1"/>
    <property type="match status" value="2"/>
</dbReference>
<dbReference type="Proteomes" id="UP000234681">
    <property type="component" value="Chromosome 1"/>
</dbReference>
<evidence type="ECO:0000313" key="4">
    <source>
        <dbReference type="Proteomes" id="UP000234681"/>
    </source>
</evidence>
<keyword evidence="1" id="KW-0560">Oxidoreductase</keyword>
<keyword evidence="2" id="KW-0520">NAD</keyword>
<dbReference type="AlphaFoldDB" id="A6HYP1"/>
<reference evidence="4" key="1">
    <citation type="submission" date="2005-09" db="EMBL/GenBank/DDBJ databases">
        <authorList>
            <person name="Mural R.J."/>
            <person name="Li P.W."/>
            <person name="Adams M.D."/>
            <person name="Amanatides P.G."/>
            <person name="Baden-Tillson H."/>
            <person name="Barnstead M."/>
            <person name="Chin S.H."/>
            <person name="Dew I."/>
            <person name="Evans C.A."/>
            <person name="Ferriera S."/>
            <person name="Flanigan M."/>
            <person name="Fosler C."/>
            <person name="Glodek A."/>
            <person name="Gu Z."/>
            <person name="Holt R.A."/>
            <person name="Jennings D."/>
            <person name="Kraft C.L."/>
            <person name="Lu F."/>
            <person name="Nguyen T."/>
            <person name="Nusskern D.R."/>
            <person name="Pfannkoch C.M."/>
            <person name="Sitter C."/>
            <person name="Sutton G.G."/>
            <person name="Venter J.C."/>
            <person name="Wang Z."/>
            <person name="Woodage T."/>
            <person name="Zheng X.H."/>
            <person name="Zhong F."/>
        </authorList>
    </citation>
    <scope>NUCLEOTIDE SEQUENCE [LARGE SCALE GENOMIC DNA]</scope>
    <source>
        <strain>BN</strain>
        <strain evidence="4">Sprague-Dawley</strain>
    </source>
</reference>
<dbReference type="PANTHER" id="PTHR43570">
    <property type="entry name" value="ALDEHYDE DEHYDROGENASE"/>
    <property type="match status" value="1"/>
</dbReference>
<dbReference type="InterPro" id="IPR016162">
    <property type="entry name" value="Ald_DH_N"/>
</dbReference>
<dbReference type="GO" id="GO:0016620">
    <property type="term" value="F:oxidoreductase activity, acting on the aldehyde or oxo group of donors, NAD or NADP as acceptor"/>
    <property type="evidence" value="ECO:0007669"/>
    <property type="project" value="UniProtKB-ARBA"/>
</dbReference>
<dbReference type="InterPro" id="IPR012394">
    <property type="entry name" value="Aldehyde_DH_NAD(P)"/>
</dbReference>
<dbReference type="SUPFAM" id="SSF53720">
    <property type="entry name" value="ALDH-like"/>
    <property type="match status" value="2"/>
</dbReference>
<proteinExistence type="predicted"/>
<name>A6HYP1_RAT</name>
<accession>A6HYP1</accession>
<evidence type="ECO:0000256" key="2">
    <source>
        <dbReference type="ARBA" id="ARBA00023027"/>
    </source>
</evidence>
<gene>
    <name evidence="3" type="ORF">rCG_47700</name>
</gene>
<evidence type="ECO:0000313" key="3">
    <source>
        <dbReference type="EMBL" id="EDM12324.1"/>
    </source>
</evidence>